<evidence type="ECO:0000313" key="3">
    <source>
        <dbReference type="Proteomes" id="UP000274504"/>
    </source>
</evidence>
<feature type="compositionally biased region" description="Basic and acidic residues" evidence="1">
    <location>
        <begin position="108"/>
        <end position="118"/>
    </location>
</feature>
<proteinExistence type="predicted"/>
<evidence type="ECO:0000313" key="4">
    <source>
        <dbReference type="WBParaSite" id="HDID_0000519401-mRNA-1"/>
    </source>
</evidence>
<organism evidence="4">
    <name type="scientific">Hymenolepis diminuta</name>
    <name type="common">Rat tapeworm</name>
    <dbReference type="NCBI Taxonomy" id="6216"/>
    <lineage>
        <taxon>Eukaryota</taxon>
        <taxon>Metazoa</taxon>
        <taxon>Spiralia</taxon>
        <taxon>Lophotrochozoa</taxon>
        <taxon>Platyhelminthes</taxon>
        <taxon>Cestoda</taxon>
        <taxon>Eucestoda</taxon>
        <taxon>Cyclophyllidea</taxon>
        <taxon>Hymenolepididae</taxon>
        <taxon>Hymenolepis</taxon>
    </lineage>
</organism>
<dbReference type="Proteomes" id="UP000274504">
    <property type="component" value="Unassembled WGS sequence"/>
</dbReference>
<evidence type="ECO:0000256" key="1">
    <source>
        <dbReference type="SAM" id="MobiDB-lite"/>
    </source>
</evidence>
<reference evidence="2 3" key="2">
    <citation type="submission" date="2018-11" db="EMBL/GenBank/DDBJ databases">
        <authorList>
            <consortium name="Pathogen Informatics"/>
        </authorList>
    </citation>
    <scope>NUCLEOTIDE SEQUENCE [LARGE SCALE GENOMIC DNA]</scope>
</reference>
<dbReference type="EMBL" id="UYSG01002461">
    <property type="protein sequence ID" value="VDL57510.1"/>
    <property type="molecule type" value="Genomic_DNA"/>
</dbReference>
<protein>
    <submittedName>
        <fullName evidence="4">BUD13 homolog</fullName>
    </submittedName>
</protein>
<feature type="region of interest" description="Disordered" evidence="1">
    <location>
        <begin position="188"/>
        <end position="207"/>
    </location>
</feature>
<evidence type="ECO:0000313" key="2">
    <source>
        <dbReference type="EMBL" id="VDL57510.1"/>
    </source>
</evidence>
<dbReference type="AlphaFoldDB" id="A0A0R3SJS9"/>
<gene>
    <name evidence="2" type="ORF">HDID_LOCUS5192</name>
</gene>
<sequence>MISSKDKETLKKHLIDAIDIVENESCGLDTFFNESTEAKEDNLSSFQSTKVEGNLENDENAFHHKLDTGQEAEFIECIENIENLQSELDIFSKSLHTLMENRIGAHKQPVDGEVEKPNAENNVTRPSHGGTEPVKQLSPDNTDGKSGDRDYEDMEDHSRETEFERQNDEEKKMYLCAEEYNKAKEEADLYKRKPIPDPNSPEEIPKEIQIDEPQYWDFSEDDWRKRVAFEKRMVNGECKKFGR</sequence>
<name>A0A0R3SJS9_HYMDI</name>
<feature type="compositionally biased region" description="Basic and acidic residues" evidence="1">
    <location>
        <begin position="156"/>
        <end position="171"/>
    </location>
</feature>
<reference evidence="4" key="1">
    <citation type="submission" date="2017-02" db="UniProtKB">
        <authorList>
            <consortium name="WormBaseParasite"/>
        </authorList>
    </citation>
    <scope>IDENTIFICATION</scope>
</reference>
<accession>A0A0R3SJS9</accession>
<dbReference type="OrthoDB" id="10490443at2759"/>
<dbReference type="WBParaSite" id="HDID_0000519401-mRNA-1">
    <property type="protein sequence ID" value="HDID_0000519401-mRNA-1"/>
    <property type="gene ID" value="HDID_0000519401"/>
</dbReference>
<feature type="region of interest" description="Disordered" evidence="1">
    <location>
        <begin position="106"/>
        <end position="171"/>
    </location>
</feature>